<dbReference type="Gene3D" id="3.40.50.300">
    <property type="entry name" value="P-loop containing nucleotide triphosphate hydrolases"/>
    <property type="match status" value="1"/>
</dbReference>
<dbReference type="Proteomes" id="UP000188276">
    <property type="component" value="Unassembled WGS sequence"/>
</dbReference>
<dbReference type="EC" id="3.6.3.40" evidence="6"/>
<dbReference type="AlphaFoldDB" id="A0A1R4LLG8"/>
<dbReference type="InterPro" id="IPR050683">
    <property type="entry name" value="Bact_Polysacc_Export_ATP-bd"/>
</dbReference>
<evidence type="ECO:0000256" key="2">
    <source>
        <dbReference type="ARBA" id="ARBA00022448"/>
    </source>
</evidence>
<dbReference type="InterPro" id="IPR015860">
    <property type="entry name" value="ABC_transpr_TagH-like"/>
</dbReference>
<evidence type="ECO:0000313" key="6">
    <source>
        <dbReference type="EMBL" id="SJN57303.1"/>
    </source>
</evidence>
<evidence type="ECO:0000256" key="3">
    <source>
        <dbReference type="ARBA" id="ARBA00022741"/>
    </source>
</evidence>
<dbReference type="GO" id="GO:0016887">
    <property type="term" value="F:ATP hydrolysis activity"/>
    <property type="evidence" value="ECO:0007669"/>
    <property type="project" value="InterPro"/>
</dbReference>
<comment type="similarity">
    <text evidence="1">Belongs to the ABC transporter superfamily.</text>
</comment>
<dbReference type="SMART" id="SM00382">
    <property type="entry name" value="AAA"/>
    <property type="match status" value="1"/>
</dbReference>
<keyword evidence="3" id="KW-0547">Nucleotide-binding</keyword>
<dbReference type="GO" id="GO:0005524">
    <property type="term" value="F:ATP binding"/>
    <property type="evidence" value="ECO:0007669"/>
    <property type="project" value="UniProtKB-KW"/>
</dbReference>
<feature type="domain" description="ABC transporter" evidence="5">
    <location>
        <begin position="30"/>
        <end position="246"/>
    </location>
</feature>
<dbReference type="InterPro" id="IPR017871">
    <property type="entry name" value="ABC_transporter-like_CS"/>
</dbReference>
<keyword evidence="6" id="KW-0378">Hydrolase</keyword>
<name>A0A1R4LLG8_VIBR1</name>
<dbReference type="PROSITE" id="PS50893">
    <property type="entry name" value="ABC_TRANSPORTER_2"/>
    <property type="match status" value="1"/>
</dbReference>
<proteinExistence type="inferred from homology"/>
<accession>A0A1R4LLG8</accession>
<dbReference type="GO" id="GO:0140359">
    <property type="term" value="F:ABC-type transporter activity"/>
    <property type="evidence" value="ECO:0007669"/>
    <property type="project" value="InterPro"/>
</dbReference>
<gene>
    <name evidence="6" type="primary">tagH</name>
    <name evidence="6" type="ORF">VR7878_02233</name>
</gene>
<reference evidence="7" key="1">
    <citation type="submission" date="2017-02" db="EMBL/GenBank/DDBJ databases">
        <authorList>
            <person name="Rodrigo-Torres L."/>
            <person name="Arahal R.D."/>
            <person name="Lucena T."/>
        </authorList>
    </citation>
    <scope>NUCLEOTIDE SEQUENCE [LARGE SCALE GENOMIC DNA]</scope>
    <source>
        <strain evidence="7">CECT 7878</strain>
    </source>
</reference>
<dbReference type="PROSITE" id="PS00211">
    <property type="entry name" value="ABC_TRANSPORTER_1"/>
    <property type="match status" value="1"/>
</dbReference>
<evidence type="ECO:0000256" key="1">
    <source>
        <dbReference type="ARBA" id="ARBA00005417"/>
    </source>
</evidence>
<keyword evidence="2" id="KW-0813">Transport</keyword>
<dbReference type="EMBL" id="FULE01000031">
    <property type="protein sequence ID" value="SJN57303.1"/>
    <property type="molecule type" value="Genomic_DNA"/>
</dbReference>
<dbReference type="GO" id="GO:0016020">
    <property type="term" value="C:membrane"/>
    <property type="evidence" value="ECO:0007669"/>
    <property type="project" value="InterPro"/>
</dbReference>
<dbReference type="STRING" id="1123498.VR7878_02233"/>
<dbReference type="InterPro" id="IPR003439">
    <property type="entry name" value="ABC_transporter-like_ATP-bd"/>
</dbReference>
<organism evidence="6 7">
    <name type="scientific">Vibrio ruber (strain DSM 16370 / JCM 11486 / BCRC 17186 / CECT 7878 / LMG 23124 / VR1)</name>
    <dbReference type="NCBI Taxonomy" id="1123498"/>
    <lineage>
        <taxon>Bacteria</taxon>
        <taxon>Pseudomonadati</taxon>
        <taxon>Pseudomonadota</taxon>
        <taxon>Gammaproteobacteria</taxon>
        <taxon>Vibrionales</taxon>
        <taxon>Vibrionaceae</taxon>
        <taxon>Vibrio</taxon>
    </lineage>
</organism>
<evidence type="ECO:0000313" key="7">
    <source>
        <dbReference type="Proteomes" id="UP000188276"/>
    </source>
</evidence>
<evidence type="ECO:0000259" key="5">
    <source>
        <dbReference type="PROSITE" id="PS50893"/>
    </source>
</evidence>
<dbReference type="SUPFAM" id="SSF52540">
    <property type="entry name" value="P-loop containing nucleoside triphosphate hydrolases"/>
    <property type="match status" value="1"/>
</dbReference>
<dbReference type="OrthoDB" id="9778870at2"/>
<dbReference type="PANTHER" id="PTHR46743:SF2">
    <property type="entry name" value="TEICHOIC ACIDS EXPORT ATP-BINDING PROTEIN TAGH"/>
    <property type="match status" value="1"/>
</dbReference>
<dbReference type="Pfam" id="PF00005">
    <property type="entry name" value="ABC_tran"/>
    <property type="match status" value="1"/>
</dbReference>
<dbReference type="CDD" id="cd03220">
    <property type="entry name" value="ABC_KpsT_Wzt"/>
    <property type="match status" value="1"/>
</dbReference>
<sequence length="246" mass="27281">MTDYAIIVENVTKKYPLYHHIGSGLKNIFINPREFFSFLKSSNYTAIDDISFTVRKGESIALIGRNGAGKSTTLALLAGVLKPNQGVVKINGRVASMLELGGGFHPDLTGRENILLNAVLLGLTLKEVRSSLNSIIEFSELGEFIDQPIRTYSSGMLAKLGFSVITSIQPDILLIDEVLAVGDFAFQRKCLEVINSFKSKGVTIFLVSHNMDDVRKFCDKAIWIENHKLKSFLPVNEVIDEYISSY</sequence>
<protein>
    <submittedName>
        <fullName evidence="6">Teichoic acids export ATP-binding protein TagH</fullName>
        <ecNumber evidence="6">3.6.3.40</ecNumber>
    </submittedName>
</protein>
<keyword evidence="7" id="KW-1185">Reference proteome</keyword>
<dbReference type="InterPro" id="IPR003593">
    <property type="entry name" value="AAA+_ATPase"/>
</dbReference>
<evidence type="ECO:0000256" key="4">
    <source>
        <dbReference type="ARBA" id="ARBA00022840"/>
    </source>
</evidence>
<dbReference type="RefSeq" id="WP_077336205.1">
    <property type="nucleotide sequence ID" value="NZ_FULE01000031.1"/>
</dbReference>
<dbReference type="PANTHER" id="PTHR46743">
    <property type="entry name" value="TEICHOIC ACIDS EXPORT ATP-BINDING PROTEIN TAGH"/>
    <property type="match status" value="1"/>
</dbReference>
<dbReference type="InterPro" id="IPR027417">
    <property type="entry name" value="P-loop_NTPase"/>
</dbReference>
<keyword evidence="4 6" id="KW-0067">ATP-binding</keyword>